<dbReference type="Pfam" id="PF00285">
    <property type="entry name" value="Citrate_synt"/>
    <property type="match status" value="1"/>
</dbReference>
<dbReference type="PANTHER" id="PTHR11739:SF8">
    <property type="entry name" value="CITRATE SYNTHASE, MITOCHONDRIAL"/>
    <property type="match status" value="1"/>
</dbReference>
<dbReference type="GO" id="GO:0046912">
    <property type="term" value="F:acyltransferase activity, acyl groups converted into alkyl on transfer"/>
    <property type="evidence" value="ECO:0007669"/>
    <property type="project" value="InterPro"/>
</dbReference>
<protein>
    <recommendedName>
        <fullName evidence="5">Citrate synthase</fullName>
    </recommendedName>
</protein>
<dbReference type="InterPro" id="IPR002020">
    <property type="entry name" value="Citrate_synthase"/>
</dbReference>
<dbReference type="InterPro" id="IPR016143">
    <property type="entry name" value="Citrate_synth-like_sm_a-sub"/>
</dbReference>
<name>A0A6G3MEQ1_HENSL</name>
<evidence type="ECO:0000256" key="3">
    <source>
        <dbReference type="ARBA" id="ARBA00011738"/>
    </source>
</evidence>
<proteinExistence type="inferred from homology"/>
<dbReference type="InterPro" id="IPR016142">
    <property type="entry name" value="Citrate_synth-like_lrg_a-sub"/>
</dbReference>
<dbReference type="PRINTS" id="PR00143">
    <property type="entry name" value="CITRTSNTHASE"/>
</dbReference>
<dbReference type="AlphaFoldDB" id="A0A6G3MEQ1"/>
<dbReference type="OrthoDB" id="8017587at2759"/>
<comment type="similarity">
    <text evidence="2 5">Belongs to the citrate synthase family.</text>
</comment>
<evidence type="ECO:0000256" key="2">
    <source>
        <dbReference type="ARBA" id="ARBA00010566"/>
    </source>
</evidence>
<dbReference type="PANTHER" id="PTHR11739">
    <property type="entry name" value="CITRATE SYNTHASE"/>
    <property type="match status" value="1"/>
</dbReference>
<dbReference type="Gene3D" id="1.10.580.10">
    <property type="entry name" value="Citrate Synthase, domain 1"/>
    <property type="match status" value="1"/>
</dbReference>
<dbReference type="GO" id="GO:0005759">
    <property type="term" value="C:mitochondrial matrix"/>
    <property type="evidence" value="ECO:0007669"/>
    <property type="project" value="UniProtKB-SubCell"/>
</dbReference>
<feature type="transmembrane region" description="Helical" evidence="6">
    <location>
        <begin position="178"/>
        <end position="195"/>
    </location>
</feature>
<keyword evidence="6" id="KW-0472">Membrane</keyword>
<accession>A0A6G3MEQ1</accession>
<dbReference type="SUPFAM" id="SSF48256">
    <property type="entry name" value="Citrate synthase"/>
    <property type="match status" value="1"/>
</dbReference>
<dbReference type="GO" id="GO:0005975">
    <property type="term" value="P:carbohydrate metabolic process"/>
    <property type="evidence" value="ECO:0007669"/>
    <property type="project" value="TreeGrafter"/>
</dbReference>
<comment type="subcellular location">
    <subcellularLocation>
        <location evidence="1">Mitochondrion matrix</location>
    </subcellularLocation>
</comment>
<organism evidence="7">
    <name type="scientific">Henneguya salminicola</name>
    <name type="common">Myxosporean</name>
    <dbReference type="NCBI Taxonomy" id="69463"/>
    <lineage>
        <taxon>Eukaryota</taxon>
        <taxon>Metazoa</taxon>
        <taxon>Cnidaria</taxon>
        <taxon>Myxozoa</taxon>
        <taxon>Myxosporea</taxon>
        <taxon>Bivalvulida</taxon>
        <taxon>Platysporina</taxon>
        <taxon>Myxobolidae</taxon>
        <taxon>Henneguya</taxon>
    </lineage>
</organism>
<dbReference type="InterPro" id="IPR036969">
    <property type="entry name" value="Citrate_synthase_sf"/>
</dbReference>
<dbReference type="EMBL" id="GHBP01000787">
    <property type="protein sequence ID" value="NDJ92464.1"/>
    <property type="molecule type" value="Transcribed_RNA"/>
</dbReference>
<dbReference type="Gene3D" id="1.10.230.10">
    <property type="entry name" value="Cytochrome P450-Terp, domain 2"/>
    <property type="match status" value="1"/>
</dbReference>
<keyword evidence="6" id="KW-0812">Transmembrane</keyword>
<keyword evidence="4 5" id="KW-0808">Transferase</keyword>
<evidence type="ECO:0000256" key="4">
    <source>
        <dbReference type="ARBA" id="ARBA00022679"/>
    </source>
</evidence>
<evidence type="ECO:0000313" key="7">
    <source>
        <dbReference type="EMBL" id="NDJ92464.1"/>
    </source>
</evidence>
<reference evidence="7" key="1">
    <citation type="submission" date="2018-11" db="EMBL/GenBank/DDBJ databases">
        <title>Henneguya salminicola genome and transcriptome.</title>
        <authorList>
            <person name="Yahalomi D."/>
            <person name="Atkinson S.D."/>
            <person name="Neuhof M."/>
            <person name="Chang E.S."/>
            <person name="Philippe H."/>
            <person name="Cartwright P."/>
            <person name="Bartholomew J.L."/>
            <person name="Huchon D."/>
        </authorList>
    </citation>
    <scope>NUCLEOTIDE SEQUENCE</scope>
    <source>
        <strain evidence="7">Hz1</strain>
        <tissue evidence="7">Whole</tissue>
    </source>
</reference>
<evidence type="ECO:0000256" key="1">
    <source>
        <dbReference type="ARBA" id="ARBA00004305"/>
    </source>
</evidence>
<evidence type="ECO:0000256" key="5">
    <source>
        <dbReference type="RuleBase" id="RU000441"/>
    </source>
</evidence>
<keyword evidence="6" id="KW-1133">Transmembrane helix</keyword>
<dbReference type="PROSITE" id="PS00480">
    <property type="entry name" value="CITRATE_SYNTHASE"/>
    <property type="match status" value="1"/>
</dbReference>
<dbReference type="GO" id="GO:0006099">
    <property type="term" value="P:tricarboxylic acid cycle"/>
    <property type="evidence" value="ECO:0007669"/>
    <property type="project" value="TreeGrafter"/>
</dbReference>
<evidence type="ECO:0000256" key="6">
    <source>
        <dbReference type="SAM" id="Phobius"/>
    </source>
</evidence>
<dbReference type="InterPro" id="IPR019810">
    <property type="entry name" value="Citrate_synthase_AS"/>
</dbReference>
<sequence>MESLDQEKDWASNFATMLGVNRSSVFTNYMRLYMSLHSDHEGGNASSHTAHLVGSTLSDIYLSFAASMNALAGPLHGRANQEVVQWVDTMTTNLSPDQLSIPQIEEYCKKTLQQDIIPGFGHSVLRKTDPRYTILRNFASKHIPNNSSLDILDKLSQIVPNLLKRTGKVKNPFPNVDLISGTVLSVVVFLLHVGIKINRA</sequence>
<comment type="subunit">
    <text evidence="3">Homodimer.</text>
</comment>